<evidence type="ECO:0000313" key="3">
    <source>
        <dbReference type="EMBL" id="KAG4426053.1"/>
    </source>
</evidence>
<evidence type="ECO:0000256" key="1">
    <source>
        <dbReference type="SAM" id="Phobius"/>
    </source>
</evidence>
<evidence type="ECO:0000313" key="4">
    <source>
        <dbReference type="Proteomes" id="UP000664132"/>
    </source>
</evidence>
<comment type="caution">
    <text evidence="3">The sequence shown here is derived from an EMBL/GenBank/DDBJ whole genome shotgun (WGS) entry which is preliminary data.</text>
</comment>
<keyword evidence="1" id="KW-0812">Transmembrane</keyword>
<accession>A0A8H8BWB3</accession>
<dbReference type="AlphaFoldDB" id="A0A8H8BWB3"/>
<dbReference type="PANTHER" id="PTHR34502">
    <property type="entry name" value="DUF6594 DOMAIN-CONTAINING PROTEIN-RELATED"/>
    <property type="match status" value="1"/>
</dbReference>
<feature type="domain" description="DUF6594" evidence="2">
    <location>
        <begin position="8"/>
        <end position="123"/>
    </location>
</feature>
<name>A0A8H8BWB3_9HELO</name>
<protein>
    <recommendedName>
        <fullName evidence="2">DUF6594 domain-containing protein</fullName>
    </recommendedName>
</protein>
<dbReference type="OrthoDB" id="5342093at2759"/>
<feature type="transmembrane region" description="Helical" evidence="1">
    <location>
        <begin position="86"/>
        <end position="105"/>
    </location>
</feature>
<dbReference type="InterPro" id="IPR046529">
    <property type="entry name" value="DUF6594"/>
</dbReference>
<evidence type="ECO:0000259" key="2">
    <source>
        <dbReference type="Pfam" id="PF20237"/>
    </source>
</evidence>
<gene>
    <name evidence="3" type="ORF">IFR04_000760</name>
</gene>
<reference evidence="3" key="1">
    <citation type="submission" date="2021-02" db="EMBL/GenBank/DDBJ databases">
        <title>Genome sequence Cadophora malorum strain M34.</title>
        <authorList>
            <person name="Stefanovic E."/>
            <person name="Vu D."/>
            <person name="Scully C."/>
            <person name="Dijksterhuis J."/>
            <person name="Roader J."/>
            <person name="Houbraken J."/>
        </authorList>
    </citation>
    <scope>NUCLEOTIDE SEQUENCE</scope>
    <source>
        <strain evidence="3">M34</strain>
    </source>
</reference>
<keyword evidence="1" id="KW-1133">Transmembrane helix</keyword>
<organism evidence="3 4">
    <name type="scientific">Cadophora malorum</name>
    <dbReference type="NCBI Taxonomy" id="108018"/>
    <lineage>
        <taxon>Eukaryota</taxon>
        <taxon>Fungi</taxon>
        <taxon>Dikarya</taxon>
        <taxon>Ascomycota</taxon>
        <taxon>Pezizomycotina</taxon>
        <taxon>Leotiomycetes</taxon>
        <taxon>Helotiales</taxon>
        <taxon>Ploettnerulaceae</taxon>
        <taxon>Cadophora</taxon>
    </lineage>
</organism>
<feature type="transmembrane region" description="Helical" evidence="1">
    <location>
        <begin position="59"/>
        <end position="79"/>
    </location>
</feature>
<dbReference type="Pfam" id="PF20237">
    <property type="entry name" value="DUF6594"/>
    <property type="match status" value="1"/>
</dbReference>
<keyword evidence="1" id="KW-0472">Membrane</keyword>
<dbReference type="EMBL" id="JAFJYH010000005">
    <property type="protein sequence ID" value="KAG4426053.1"/>
    <property type="molecule type" value="Genomic_DNA"/>
</dbReference>
<proteinExistence type="predicted"/>
<dbReference type="PANTHER" id="PTHR34502:SF5">
    <property type="entry name" value="DUF6594 DOMAIN-CONTAINING PROTEIN"/>
    <property type="match status" value="1"/>
</dbReference>
<sequence>MVALQGPTIDDVFTAWISESAIPAFHKLWGRFCKEPESDEHLRNTVLYSDSSLIRITKLLTTVLACLIPVVSIIILYTVDRMSKRLGIIGAFTATFSFFIGLVTSASLADIFAATAAFAAVQVVFVGSTTTSGI</sequence>
<dbReference type="Proteomes" id="UP000664132">
    <property type="component" value="Unassembled WGS sequence"/>
</dbReference>
<keyword evidence="4" id="KW-1185">Reference proteome</keyword>